<gene>
    <name evidence="1" type="ORF">GJR95_34100</name>
</gene>
<dbReference type="SUPFAM" id="SSF52172">
    <property type="entry name" value="CheY-like"/>
    <property type="match status" value="1"/>
</dbReference>
<sequence length="48" mass="5290">MMIINNRDQQTHEQALADGADDFLAKPIVFAQLNEWKSTEGSSVKPSG</sequence>
<evidence type="ECO:0000313" key="1">
    <source>
        <dbReference type="EMBL" id="QHV99738.1"/>
    </source>
</evidence>
<organism evidence="1 2">
    <name type="scientific">Spirosoma endbachense</name>
    <dbReference type="NCBI Taxonomy" id="2666025"/>
    <lineage>
        <taxon>Bacteria</taxon>
        <taxon>Pseudomonadati</taxon>
        <taxon>Bacteroidota</taxon>
        <taxon>Cytophagia</taxon>
        <taxon>Cytophagales</taxon>
        <taxon>Cytophagaceae</taxon>
        <taxon>Spirosoma</taxon>
    </lineage>
</organism>
<keyword evidence="2" id="KW-1185">Reference proteome</keyword>
<dbReference type="InterPro" id="IPR011006">
    <property type="entry name" value="CheY-like_superfamily"/>
</dbReference>
<accession>A0A6P1W588</accession>
<dbReference type="Proteomes" id="UP000464577">
    <property type="component" value="Chromosome"/>
</dbReference>
<proteinExistence type="predicted"/>
<dbReference type="EMBL" id="CP045997">
    <property type="protein sequence ID" value="QHV99738.1"/>
    <property type="molecule type" value="Genomic_DNA"/>
</dbReference>
<dbReference type="KEGG" id="senf:GJR95_34100"/>
<evidence type="ECO:0000313" key="2">
    <source>
        <dbReference type="Proteomes" id="UP000464577"/>
    </source>
</evidence>
<reference evidence="1 2" key="1">
    <citation type="submission" date="2019-11" db="EMBL/GenBank/DDBJ databases">
        <title>Spirosoma endbachense sp. nov., isolated from a natural salt meadow.</title>
        <authorList>
            <person name="Rojas J."/>
            <person name="Ambika Manirajan B."/>
            <person name="Ratering S."/>
            <person name="Suarez C."/>
            <person name="Geissler-Plaum R."/>
            <person name="Schnell S."/>
        </authorList>
    </citation>
    <scope>NUCLEOTIDE SEQUENCE [LARGE SCALE GENOMIC DNA]</scope>
    <source>
        <strain evidence="1 2">I-24</strain>
    </source>
</reference>
<evidence type="ECO:0008006" key="3">
    <source>
        <dbReference type="Google" id="ProtNLM"/>
    </source>
</evidence>
<protein>
    <recommendedName>
        <fullName evidence="3">Response regulatory domain-containing protein</fullName>
    </recommendedName>
</protein>
<dbReference type="AlphaFoldDB" id="A0A6P1W588"/>
<name>A0A6P1W588_9BACT</name>